<protein>
    <submittedName>
        <fullName evidence="2">ABC transporter permease subunit</fullName>
    </submittedName>
</protein>
<organism evidence="2 3">
    <name type="scientific">Clostridium moutaii</name>
    <dbReference type="NCBI Taxonomy" id="3240932"/>
    <lineage>
        <taxon>Bacteria</taxon>
        <taxon>Bacillati</taxon>
        <taxon>Bacillota</taxon>
        <taxon>Clostridia</taxon>
        <taxon>Eubacteriales</taxon>
        <taxon>Clostridiaceae</taxon>
        <taxon>Clostridium</taxon>
    </lineage>
</organism>
<feature type="transmembrane region" description="Helical" evidence="1">
    <location>
        <begin position="180"/>
        <end position="205"/>
    </location>
</feature>
<dbReference type="Pfam" id="PF12679">
    <property type="entry name" value="ABC2_membrane_2"/>
    <property type="match status" value="1"/>
</dbReference>
<keyword evidence="3" id="KW-1185">Reference proteome</keyword>
<feature type="transmembrane region" description="Helical" evidence="1">
    <location>
        <begin position="360"/>
        <end position="382"/>
    </location>
</feature>
<evidence type="ECO:0000313" key="2">
    <source>
        <dbReference type="EMBL" id="MEY8001412.1"/>
    </source>
</evidence>
<evidence type="ECO:0000313" key="3">
    <source>
        <dbReference type="Proteomes" id="UP001564657"/>
    </source>
</evidence>
<feature type="transmembrane region" description="Helical" evidence="1">
    <location>
        <begin position="24"/>
        <end position="42"/>
    </location>
</feature>
<keyword evidence="1" id="KW-1133">Transmembrane helix</keyword>
<comment type="caution">
    <text evidence="2">The sequence shown here is derived from an EMBL/GenBank/DDBJ whole genome shotgun (WGS) entry which is preliminary data.</text>
</comment>
<keyword evidence="1" id="KW-0472">Membrane</keyword>
<dbReference type="Proteomes" id="UP001564657">
    <property type="component" value="Unassembled WGS sequence"/>
</dbReference>
<dbReference type="EMBL" id="JBGEWD010000018">
    <property type="protein sequence ID" value="MEY8001412.1"/>
    <property type="molecule type" value="Genomic_DNA"/>
</dbReference>
<dbReference type="RefSeq" id="WP_369705308.1">
    <property type="nucleotide sequence ID" value="NZ_JBGEWD010000018.1"/>
</dbReference>
<proteinExistence type="predicted"/>
<feature type="transmembrane region" description="Helical" evidence="1">
    <location>
        <begin position="273"/>
        <end position="299"/>
    </location>
</feature>
<dbReference type="Gene3D" id="3.40.1710.10">
    <property type="entry name" value="abc type-2 transporter like domain"/>
    <property type="match status" value="1"/>
</dbReference>
<keyword evidence="1" id="KW-0812">Transmembrane</keyword>
<reference evidence="2 3" key="1">
    <citation type="submission" date="2024-08" db="EMBL/GenBank/DDBJ databases">
        <title>Clostridium lapicellarii sp. nov., and Clostridium renhuaiense sp. nov., two species isolated from the mud in a fermentation cellar used for producing sauce-flavour Chinese liquors.</title>
        <authorList>
            <person name="Yang F."/>
            <person name="Wang H."/>
            <person name="Chen L.Q."/>
            <person name="Zhou N."/>
            <person name="Lu J.J."/>
            <person name="Pu X.X."/>
            <person name="Wan B."/>
            <person name="Wang L."/>
            <person name="Liu S.J."/>
        </authorList>
    </citation>
    <scope>NUCLEOTIDE SEQUENCE [LARGE SCALE GENOMIC DNA]</scope>
    <source>
        <strain evidence="2 3">MT-5</strain>
    </source>
</reference>
<accession>A0ABV4BRL6</accession>
<gene>
    <name evidence="2" type="ORF">AB8U03_14620</name>
</gene>
<dbReference type="PANTHER" id="PTHR43471:SF3">
    <property type="entry name" value="ABC TRANSPORTER PERMEASE PROTEIN NATB"/>
    <property type="match status" value="1"/>
</dbReference>
<feature type="transmembrane region" description="Helical" evidence="1">
    <location>
        <begin position="235"/>
        <end position="261"/>
    </location>
</feature>
<feature type="transmembrane region" description="Helical" evidence="1">
    <location>
        <begin position="305"/>
        <end position="324"/>
    </location>
</feature>
<dbReference type="PANTHER" id="PTHR43471">
    <property type="entry name" value="ABC TRANSPORTER PERMEASE"/>
    <property type="match status" value="1"/>
</dbReference>
<feature type="transmembrane region" description="Helical" evidence="1">
    <location>
        <begin position="331"/>
        <end position="354"/>
    </location>
</feature>
<evidence type="ECO:0000256" key="1">
    <source>
        <dbReference type="SAM" id="Phobius"/>
    </source>
</evidence>
<name>A0ABV4BRL6_9CLOT</name>
<sequence length="391" mass="43183">MQVNNFWVILKKELTDIFRDRKTLIFTILLPIIMYPAMFKIIDLTMKNTTDSLQKNITIAYRGDKNSSIHKMLKNMKNITMDNSGDESEKLKKGKIALIIDVPENFDSKVAGEDKTNIKIIYDKDSNKSSMASSIIKDIFNKYSASIVDGRLQAKGINSRILTPFEIKEETLSKQDDSPIAAGILSVLPTILIIFMISPTIGIAADLVAGEKERGTFEPLLSTAVGRMSIFWGKLMAISSVALITLIVTLASMIGSMLYIFSGGGEFTIPIGAFALIGIVSVFVLIAISSIEISISIFARSMKEANTYLGGFLVPVMILTYVPFMMDAKNIGFMFFNIPIVNAVVVMKEAIVGIFNPVHIAVVLGWHIVYVVATVFLAKVMFSKEEVVFRS</sequence>